<proteinExistence type="predicted"/>
<comment type="caution">
    <text evidence="1">The sequence shown here is derived from an EMBL/GenBank/DDBJ whole genome shotgun (WGS) entry which is preliminary data.</text>
</comment>
<keyword evidence="2" id="KW-1185">Reference proteome</keyword>
<dbReference type="Proteomes" id="UP001271789">
    <property type="component" value="Unassembled WGS sequence"/>
</dbReference>
<protein>
    <submittedName>
        <fullName evidence="1">Uncharacterized protein</fullName>
    </submittedName>
</protein>
<name>A0AAE4SCW8_9EURY</name>
<evidence type="ECO:0000313" key="2">
    <source>
        <dbReference type="Proteomes" id="UP001271789"/>
    </source>
</evidence>
<gene>
    <name evidence="1" type="ORF">MsAg5_07700</name>
</gene>
<dbReference type="EMBL" id="JAWDKD010000015">
    <property type="protein sequence ID" value="MDV0446906.1"/>
    <property type="molecule type" value="Genomic_DNA"/>
</dbReference>
<dbReference type="AlphaFoldDB" id="A0AAE4SCW8"/>
<accession>A0AAE4SCW8</accession>
<sequence length="99" mass="11957">MTVDWDVDFTEYELRVLYKICQCGIVCNRHMQEESLCRSVKKHEVGFVKDALKMLIKKEAIHRYKSQNRYDYCIKRENFKHALSLLNRYSSTYGWIVEI</sequence>
<organism evidence="1 2">
    <name type="scientific">Methanolapillus africanus</name>
    <dbReference type="NCBI Taxonomy" id="3028297"/>
    <lineage>
        <taxon>Archaea</taxon>
        <taxon>Methanobacteriati</taxon>
        <taxon>Methanobacteriota</taxon>
        <taxon>Stenosarchaea group</taxon>
        <taxon>Methanomicrobia</taxon>
        <taxon>Methanosarcinales</taxon>
        <taxon>Methanosarcinaceae</taxon>
        <taxon>Methanolapillus</taxon>
    </lineage>
</organism>
<evidence type="ECO:0000313" key="1">
    <source>
        <dbReference type="EMBL" id="MDV0446906.1"/>
    </source>
</evidence>
<reference evidence="1" key="1">
    <citation type="submission" date="2023-06" db="EMBL/GenBank/DDBJ databases">
        <title>Genome sequence of Methanosarcinaceae archaeon Ag5.</title>
        <authorList>
            <person name="Protasov E."/>
            <person name="Platt K."/>
            <person name="Poehlein A."/>
            <person name="Daniel R."/>
            <person name="Brune A."/>
        </authorList>
    </citation>
    <scope>NUCLEOTIDE SEQUENCE</scope>
    <source>
        <strain evidence="1">Ag5</strain>
    </source>
</reference>